<dbReference type="AlphaFoldDB" id="A0AAE0F7R7"/>
<reference evidence="3 4" key="1">
    <citation type="journal article" date="2015" name="Genome Biol. Evol.">
        <title>Comparative Genomics of a Bacterivorous Green Alga Reveals Evolutionary Causalities and Consequences of Phago-Mixotrophic Mode of Nutrition.</title>
        <authorList>
            <person name="Burns J.A."/>
            <person name="Paasch A."/>
            <person name="Narechania A."/>
            <person name="Kim E."/>
        </authorList>
    </citation>
    <scope>NUCLEOTIDE SEQUENCE [LARGE SCALE GENOMIC DNA]</scope>
    <source>
        <strain evidence="3 4">PLY_AMNH</strain>
    </source>
</reference>
<evidence type="ECO:0000313" key="3">
    <source>
        <dbReference type="EMBL" id="KAK3253930.1"/>
    </source>
</evidence>
<dbReference type="PROSITE" id="PS51468">
    <property type="entry name" value="VIT"/>
    <property type="match status" value="1"/>
</dbReference>
<evidence type="ECO:0000256" key="1">
    <source>
        <dbReference type="SAM" id="MobiDB-lite"/>
    </source>
</evidence>
<feature type="compositionally biased region" description="Basic and acidic residues" evidence="1">
    <location>
        <begin position="157"/>
        <end position="170"/>
    </location>
</feature>
<keyword evidence="4" id="KW-1185">Reference proteome</keyword>
<dbReference type="Proteomes" id="UP001190700">
    <property type="component" value="Unassembled WGS sequence"/>
</dbReference>
<organism evidence="3 4">
    <name type="scientific">Cymbomonas tetramitiformis</name>
    <dbReference type="NCBI Taxonomy" id="36881"/>
    <lineage>
        <taxon>Eukaryota</taxon>
        <taxon>Viridiplantae</taxon>
        <taxon>Chlorophyta</taxon>
        <taxon>Pyramimonadophyceae</taxon>
        <taxon>Pyramimonadales</taxon>
        <taxon>Pyramimonadaceae</taxon>
        <taxon>Cymbomonas</taxon>
    </lineage>
</organism>
<protein>
    <recommendedName>
        <fullName evidence="2">VIT domain-containing protein</fullName>
    </recommendedName>
</protein>
<feature type="domain" description="VIT" evidence="2">
    <location>
        <begin position="73"/>
        <end position="186"/>
    </location>
</feature>
<proteinExistence type="predicted"/>
<name>A0AAE0F7R7_9CHLO</name>
<sequence>MSPAFRLCLEVWTDEKFGVARERGGEGEIRSDSWCEWEGEAQRKESWMDGSWRLADAACAQRRVPSVGEARAAQICLTYGDDTRLPVTVRAASITCHVLASQQLALVKVAFVVCNEAVNKDIEASLRFPLPGDAVVCDYSFLSEDTVLQAISVCAEEKGGGGCLPREREGSASVQDGQRSGKRVAD</sequence>
<gene>
    <name evidence="3" type="ORF">CYMTET_36842</name>
</gene>
<evidence type="ECO:0000313" key="4">
    <source>
        <dbReference type="Proteomes" id="UP001190700"/>
    </source>
</evidence>
<comment type="caution">
    <text evidence="3">The sequence shown here is derived from an EMBL/GenBank/DDBJ whole genome shotgun (WGS) entry which is preliminary data.</text>
</comment>
<evidence type="ECO:0000259" key="2">
    <source>
        <dbReference type="PROSITE" id="PS51468"/>
    </source>
</evidence>
<feature type="region of interest" description="Disordered" evidence="1">
    <location>
        <begin position="157"/>
        <end position="186"/>
    </location>
</feature>
<dbReference type="InterPro" id="IPR013694">
    <property type="entry name" value="VIT"/>
</dbReference>
<dbReference type="EMBL" id="LGRX02024556">
    <property type="protein sequence ID" value="KAK3253930.1"/>
    <property type="molecule type" value="Genomic_DNA"/>
</dbReference>
<accession>A0AAE0F7R7</accession>